<evidence type="ECO:0000256" key="4">
    <source>
        <dbReference type="ARBA" id="ARBA00022854"/>
    </source>
</evidence>
<name>A0A183P5L8_9TREM</name>
<keyword evidence="3" id="KW-0732">Signal</keyword>
<evidence type="ECO:0000256" key="1">
    <source>
        <dbReference type="ARBA" id="ARBA00004613"/>
    </source>
</evidence>
<evidence type="ECO:0000256" key="2">
    <source>
        <dbReference type="ARBA" id="ARBA00022525"/>
    </source>
</evidence>
<gene>
    <name evidence="6" type="ORF">SMTD_LOCUS9654</name>
</gene>
<evidence type="ECO:0000256" key="5">
    <source>
        <dbReference type="ARBA" id="ARBA00023157"/>
    </source>
</evidence>
<protein>
    <submittedName>
        <fullName evidence="6">Uncharacterized protein</fullName>
    </submittedName>
</protein>
<organism evidence="6 7">
    <name type="scientific">Schistosoma mattheei</name>
    <dbReference type="NCBI Taxonomy" id="31246"/>
    <lineage>
        <taxon>Eukaryota</taxon>
        <taxon>Metazoa</taxon>
        <taxon>Spiralia</taxon>
        <taxon>Lophotrochozoa</taxon>
        <taxon>Platyhelminthes</taxon>
        <taxon>Trematoda</taxon>
        <taxon>Digenea</taxon>
        <taxon>Strigeidida</taxon>
        <taxon>Schistosomatoidea</taxon>
        <taxon>Schistosomatidae</taxon>
        <taxon>Schistosoma</taxon>
    </lineage>
</organism>
<dbReference type="Proteomes" id="UP000269396">
    <property type="component" value="Unassembled WGS sequence"/>
</dbReference>
<dbReference type="EMBL" id="UZAL01029887">
    <property type="protein sequence ID" value="VDP50940.1"/>
    <property type="molecule type" value="Genomic_DNA"/>
</dbReference>
<dbReference type="AlphaFoldDB" id="A0A183P5L8"/>
<dbReference type="GO" id="GO:0005576">
    <property type="term" value="C:extracellular region"/>
    <property type="evidence" value="ECO:0007669"/>
    <property type="project" value="UniProtKB-SubCell"/>
</dbReference>
<keyword evidence="5" id="KW-1015">Disulfide bond</keyword>
<reference evidence="6 7" key="1">
    <citation type="submission" date="2018-11" db="EMBL/GenBank/DDBJ databases">
        <authorList>
            <consortium name="Pathogen Informatics"/>
        </authorList>
    </citation>
    <scope>NUCLEOTIDE SEQUENCE [LARGE SCALE GENOMIC DNA]</scope>
    <source>
        <strain>Denwood</strain>
        <strain evidence="7">Zambia</strain>
    </source>
</reference>
<proteinExistence type="predicted"/>
<keyword evidence="7" id="KW-1185">Reference proteome</keyword>
<keyword evidence="2" id="KW-0964">Secreted</keyword>
<accession>A0A183P5L8</accession>
<dbReference type="Pfam" id="PF11703">
    <property type="entry name" value="UPF0506"/>
    <property type="match status" value="1"/>
</dbReference>
<evidence type="ECO:0000313" key="6">
    <source>
        <dbReference type="EMBL" id="VDP50940.1"/>
    </source>
</evidence>
<evidence type="ECO:0000313" key="7">
    <source>
        <dbReference type="Proteomes" id="UP000269396"/>
    </source>
</evidence>
<sequence>MAVVGSQQEIPDLEFVPLGTHQQGLFKCKRLGESCRRTIFYRCCGDATCQSNGSKGKCVPSLRVDRSCWRNIVVVEDVTILSVESLKIEI</sequence>
<keyword evidence="4" id="KW-0960">Knottin</keyword>
<comment type="subcellular location">
    <subcellularLocation>
        <location evidence="1">Secreted</location>
    </subcellularLocation>
</comment>
<evidence type="ECO:0000256" key="3">
    <source>
        <dbReference type="ARBA" id="ARBA00022729"/>
    </source>
</evidence>
<dbReference type="InterPro" id="IPR021712">
    <property type="entry name" value="UPF0506"/>
</dbReference>